<dbReference type="RefSeq" id="WP_022401464.1">
    <property type="nucleotide sequence ID" value="NZ_CYZI01000003.1"/>
</dbReference>
<dbReference type="EMBL" id="CYZI01000003">
    <property type="protein sequence ID" value="CUN86172.1"/>
    <property type="molecule type" value="Genomic_DNA"/>
</dbReference>
<dbReference type="AlphaFoldDB" id="A0A174AC04"/>
<sequence>MKSLRKTLHESRLKTHQQVRAWLQPKMGAIGTKYRLAARIRLANAWAAKHPKRTFAYVTGTLAFVLMGNIWISGAKQDQSNELEELNESNISMVSNMEPLFTGFHTIQANKDIQRNRLMDLVAQGQELREELDSMIAVPHKSRMDSTRIIQRYRQLENIVKSLNNNESK</sequence>
<name>A0A174AC04_PHOVU</name>
<gene>
    <name evidence="1" type="ORF">ERS852457_00935</name>
</gene>
<dbReference type="Proteomes" id="UP000095333">
    <property type="component" value="Unassembled WGS sequence"/>
</dbReference>
<proteinExistence type="predicted"/>
<accession>A0A174AC04</accession>
<reference evidence="1 2" key="1">
    <citation type="submission" date="2015-09" db="EMBL/GenBank/DDBJ databases">
        <authorList>
            <consortium name="Pathogen Informatics"/>
        </authorList>
    </citation>
    <scope>NUCLEOTIDE SEQUENCE [LARGE SCALE GENOMIC DNA]</scope>
    <source>
        <strain evidence="1 2">2789STDY5834842</strain>
    </source>
</reference>
<evidence type="ECO:0000313" key="2">
    <source>
        <dbReference type="Proteomes" id="UP000095333"/>
    </source>
</evidence>
<evidence type="ECO:0000313" key="1">
    <source>
        <dbReference type="EMBL" id="CUN86172.1"/>
    </source>
</evidence>
<organism evidence="1 2">
    <name type="scientific">Phocaeicola vulgatus</name>
    <name type="common">Bacteroides vulgatus</name>
    <dbReference type="NCBI Taxonomy" id="821"/>
    <lineage>
        <taxon>Bacteria</taxon>
        <taxon>Pseudomonadati</taxon>
        <taxon>Bacteroidota</taxon>
        <taxon>Bacteroidia</taxon>
        <taxon>Bacteroidales</taxon>
        <taxon>Bacteroidaceae</taxon>
        <taxon>Phocaeicola</taxon>
    </lineage>
</organism>
<protein>
    <submittedName>
        <fullName evidence="1">Uncharacterized protein</fullName>
    </submittedName>
</protein>